<evidence type="ECO:0000256" key="5">
    <source>
        <dbReference type="ARBA" id="ARBA00022679"/>
    </source>
</evidence>
<keyword evidence="9" id="KW-1185">Reference proteome</keyword>
<dbReference type="GO" id="GO:0032259">
    <property type="term" value="P:methylation"/>
    <property type="evidence" value="ECO:0007669"/>
    <property type="project" value="UniProtKB-KW"/>
</dbReference>
<keyword evidence="3 7" id="KW-0963">Cytoplasm</keyword>
<organism evidence="8 9">
    <name type="scientific">Pajaroellobacter abortibovis</name>
    <dbReference type="NCBI Taxonomy" id="1882918"/>
    <lineage>
        <taxon>Bacteria</taxon>
        <taxon>Pseudomonadati</taxon>
        <taxon>Myxococcota</taxon>
        <taxon>Polyangia</taxon>
        <taxon>Polyangiales</taxon>
        <taxon>Polyangiaceae</taxon>
    </lineage>
</organism>
<feature type="active site" evidence="7">
    <location>
        <position position="63"/>
    </location>
</feature>
<dbReference type="NCBIfam" id="TIGR00080">
    <property type="entry name" value="pimt"/>
    <property type="match status" value="1"/>
</dbReference>
<dbReference type="OrthoDB" id="9810066at2"/>
<name>A0A1L6MVP0_9BACT</name>
<dbReference type="FunFam" id="3.40.50.150:FF:000010">
    <property type="entry name" value="Protein-L-isoaspartate O-methyltransferase"/>
    <property type="match status" value="1"/>
</dbReference>
<dbReference type="GO" id="GO:0030091">
    <property type="term" value="P:protein repair"/>
    <property type="evidence" value="ECO:0007669"/>
    <property type="project" value="UniProtKB-UniRule"/>
</dbReference>
<sequence length="212" mass="23351">MAIHFERERAHMVEYHLMARGIRDPRVVQAFREVPRELFVPEDCQAYAYADSALPIGEGQTISQPYIVALTVVSLEVQSDDRVLDVGTGSGYAAAILSRLARQVISLERICPLAERARLNLERLHCSNVQIICSDATRGWPLLAPYGAISVAASSPQIPPPLMDELEVGGRLVIPIDSGGQQTLTCVTRLGQTNYQQKMLVQVQFVPLIADN</sequence>
<dbReference type="Proteomes" id="UP000185544">
    <property type="component" value="Chromosome"/>
</dbReference>
<comment type="subcellular location">
    <subcellularLocation>
        <location evidence="1 7">Cytoplasm</location>
    </subcellularLocation>
</comment>
<dbReference type="RefSeq" id="WP_075276261.1">
    <property type="nucleotide sequence ID" value="NZ_CP016908.1"/>
</dbReference>
<dbReference type="HAMAP" id="MF_00090">
    <property type="entry name" value="PIMT"/>
    <property type="match status" value="1"/>
</dbReference>
<dbReference type="EMBL" id="CP016908">
    <property type="protein sequence ID" value="APR99613.1"/>
    <property type="molecule type" value="Genomic_DNA"/>
</dbReference>
<evidence type="ECO:0000256" key="7">
    <source>
        <dbReference type="HAMAP-Rule" id="MF_00090"/>
    </source>
</evidence>
<evidence type="ECO:0000256" key="3">
    <source>
        <dbReference type="ARBA" id="ARBA00022490"/>
    </source>
</evidence>
<dbReference type="GO" id="GO:0004719">
    <property type="term" value="F:protein-L-isoaspartate (D-aspartate) O-methyltransferase activity"/>
    <property type="evidence" value="ECO:0007669"/>
    <property type="project" value="UniProtKB-UniRule"/>
</dbReference>
<dbReference type="Gene3D" id="3.40.50.150">
    <property type="entry name" value="Vaccinia Virus protein VP39"/>
    <property type="match status" value="1"/>
</dbReference>
<dbReference type="NCBIfam" id="NF001453">
    <property type="entry name" value="PRK00312.1"/>
    <property type="match status" value="1"/>
</dbReference>
<proteinExistence type="inferred from homology"/>
<keyword evidence="5 7" id="KW-0808">Transferase</keyword>
<dbReference type="CDD" id="cd02440">
    <property type="entry name" value="AdoMet_MTases"/>
    <property type="match status" value="1"/>
</dbReference>
<evidence type="ECO:0000256" key="6">
    <source>
        <dbReference type="ARBA" id="ARBA00022691"/>
    </source>
</evidence>
<evidence type="ECO:0000313" key="8">
    <source>
        <dbReference type="EMBL" id="APR99613.1"/>
    </source>
</evidence>
<dbReference type="AlphaFoldDB" id="A0A1L6MVP0"/>
<dbReference type="STRING" id="1882918.BCY86_02150"/>
<protein>
    <recommendedName>
        <fullName evidence="7">Protein-L-isoaspartate O-methyltransferase</fullName>
        <ecNumber evidence="7">2.1.1.77</ecNumber>
    </recommendedName>
    <alternativeName>
        <fullName evidence="7">L-isoaspartyl protein carboxyl methyltransferase</fullName>
    </alternativeName>
    <alternativeName>
        <fullName evidence="7">Protein L-isoaspartyl methyltransferase</fullName>
    </alternativeName>
    <alternativeName>
        <fullName evidence="7">Protein-beta-aspartate methyltransferase</fullName>
        <shortName evidence="7">PIMT</shortName>
    </alternativeName>
</protein>
<keyword evidence="6 7" id="KW-0949">S-adenosyl-L-methionine</keyword>
<dbReference type="InterPro" id="IPR029063">
    <property type="entry name" value="SAM-dependent_MTases_sf"/>
</dbReference>
<evidence type="ECO:0000256" key="1">
    <source>
        <dbReference type="ARBA" id="ARBA00004496"/>
    </source>
</evidence>
<dbReference type="SUPFAM" id="SSF53335">
    <property type="entry name" value="S-adenosyl-L-methionine-dependent methyltransferases"/>
    <property type="match status" value="1"/>
</dbReference>
<dbReference type="Pfam" id="PF01135">
    <property type="entry name" value="PCMT"/>
    <property type="match status" value="1"/>
</dbReference>
<evidence type="ECO:0000256" key="4">
    <source>
        <dbReference type="ARBA" id="ARBA00022603"/>
    </source>
</evidence>
<comment type="function">
    <text evidence="7">Catalyzes the methyl esterification of L-isoaspartyl residues in peptides and proteins that result from spontaneous decomposition of normal L-aspartyl and L-asparaginyl residues. It plays a role in the repair and/or degradation of damaged proteins.</text>
</comment>
<dbReference type="PANTHER" id="PTHR11579">
    <property type="entry name" value="PROTEIN-L-ISOASPARTATE O-METHYLTRANSFERASE"/>
    <property type="match status" value="1"/>
</dbReference>
<evidence type="ECO:0000313" key="9">
    <source>
        <dbReference type="Proteomes" id="UP000185544"/>
    </source>
</evidence>
<evidence type="ECO:0000256" key="2">
    <source>
        <dbReference type="ARBA" id="ARBA00005369"/>
    </source>
</evidence>
<comment type="catalytic activity">
    <reaction evidence="7">
        <text>[protein]-L-isoaspartate + S-adenosyl-L-methionine = [protein]-L-isoaspartate alpha-methyl ester + S-adenosyl-L-homocysteine</text>
        <dbReference type="Rhea" id="RHEA:12705"/>
        <dbReference type="Rhea" id="RHEA-COMP:12143"/>
        <dbReference type="Rhea" id="RHEA-COMP:12144"/>
        <dbReference type="ChEBI" id="CHEBI:57856"/>
        <dbReference type="ChEBI" id="CHEBI:59789"/>
        <dbReference type="ChEBI" id="CHEBI:90596"/>
        <dbReference type="ChEBI" id="CHEBI:90598"/>
        <dbReference type="EC" id="2.1.1.77"/>
    </reaction>
</comment>
<dbReference type="EC" id="2.1.1.77" evidence="7"/>
<dbReference type="PANTHER" id="PTHR11579:SF0">
    <property type="entry name" value="PROTEIN-L-ISOASPARTATE(D-ASPARTATE) O-METHYLTRANSFERASE"/>
    <property type="match status" value="1"/>
</dbReference>
<reference evidence="8 9" key="1">
    <citation type="submission" date="2016-08" db="EMBL/GenBank/DDBJ databases">
        <title>Identification and validation of antigenic proteins from Pajaroellobacter abortibovis using de-novo genome sequence assembly and reverse vaccinology.</title>
        <authorList>
            <person name="Welly B.T."/>
            <person name="Miller M.R."/>
            <person name="Stott J.L."/>
            <person name="Blanchard M.T."/>
            <person name="Islas-Trejo A.D."/>
            <person name="O'Rourke S.M."/>
            <person name="Young A.E."/>
            <person name="Medrano J.F."/>
            <person name="Van Eenennaam A.L."/>
        </authorList>
    </citation>
    <scope>NUCLEOTIDE SEQUENCE [LARGE SCALE GENOMIC DNA]</scope>
    <source>
        <strain evidence="8 9">BTF92-0548A/99-0131</strain>
    </source>
</reference>
<dbReference type="GO" id="GO:0005737">
    <property type="term" value="C:cytoplasm"/>
    <property type="evidence" value="ECO:0007669"/>
    <property type="project" value="UniProtKB-SubCell"/>
</dbReference>
<keyword evidence="4 7" id="KW-0489">Methyltransferase</keyword>
<accession>A0A1L6MVP0</accession>
<dbReference type="InterPro" id="IPR000682">
    <property type="entry name" value="PCMT"/>
</dbReference>
<comment type="similarity">
    <text evidence="2 7">Belongs to the methyltransferase superfamily. L-isoaspartyl/D-aspartyl protein methyltransferase family.</text>
</comment>
<dbReference type="KEGG" id="pabo:BCY86_02150"/>
<gene>
    <name evidence="7" type="primary">pcm</name>
    <name evidence="8" type="ORF">BCY86_02150</name>
</gene>